<dbReference type="Gene3D" id="3.20.20.80">
    <property type="entry name" value="Glycosidases"/>
    <property type="match status" value="1"/>
</dbReference>
<gene>
    <name evidence="2" type="ORF">R0137_14860</name>
</gene>
<dbReference type="InterPro" id="IPR017853">
    <property type="entry name" value="GH"/>
</dbReference>
<organism evidence="2 3">
    <name type="scientific">Congregibacter brevis</name>
    <dbReference type="NCBI Taxonomy" id="3081201"/>
    <lineage>
        <taxon>Bacteria</taxon>
        <taxon>Pseudomonadati</taxon>
        <taxon>Pseudomonadota</taxon>
        <taxon>Gammaproteobacteria</taxon>
        <taxon>Cellvibrionales</taxon>
        <taxon>Halieaceae</taxon>
        <taxon>Congregibacter</taxon>
    </lineage>
</organism>
<sequence>MRSSFVRSELTQLRRDGFNTIIVVVPWRSFQSSQTPVTYDEFYERQLRLVLREAQRVGLAVLLRVAYTHQVMMAPSLNGFRWAQALLTDPVIEQAWLDYFAQISRICQDYKCCIGGFISWEELWHAFRVWQEQKGDANIAAAKASGYLDYLDAQGIAHEGCIPSKQSPAHGDYLAFANARMAQMFGLARSQWSDLGVEYRVDKDPVPTDGGIHWRDNEPFLDWEPNRYSYWAPFMGAENIGEELSAEQAEVLLRYMLETTSEGGLLPGQIVEQFNFIDNTQKYLGTHAKIADDQVTEFLSLASPLLRKYAGGYGLWASRDYRMSILYNGALLDAARGWTLSELSRVRKAGGVRLMQGGRLAQRIEPRVTWVQRNHTTQEVFLELEFLRWRGFGVSNLRVRLNNGAWASCEVQAKGRLVARVAADLEDVFDNGIDFEIENLGRALTITRVFLYYETYTAGVRDLDANPGPLLETIQHFNSQLANYEGPTEDEGQVDGQENGAEIEVNEEESQAEDSDKGRAEAAIKR</sequence>
<proteinExistence type="predicted"/>
<dbReference type="EMBL" id="CP136865">
    <property type="protein sequence ID" value="WOJ96512.1"/>
    <property type="molecule type" value="Genomic_DNA"/>
</dbReference>
<evidence type="ECO:0000256" key="1">
    <source>
        <dbReference type="SAM" id="MobiDB-lite"/>
    </source>
</evidence>
<evidence type="ECO:0000313" key="3">
    <source>
        <dbReference type="Proteomes" id="UP001626549"/>
    </source>
</evidence>
<reference evidence="2 3" key="1">
    <citation type="submission" date="2023-10" db="EMBL/GenBank/DDBJ databases">
        <title>Two novel species belonging to the OM43/NOR5 clade.</title>
        <authorList>
            <person name="Park M."/>
        </authorList>
    </citation>
    <scope>NUCLEOTIDE SEQUENCE [LARGE SCALE GENOMIC DNA]</scope>
    <source>
        <strain evidence="2 3">IMCC45268</strain>
    </source>
</reference>
<dbReference type="RefSeq" id="WP_407327189.1">
    <property type="nucleotide sequence ID" value="NZ_CP136865.1"/>
</dbReference>
<feature type="compositionally biased region" description="Basic and acidic residues" evidence="1">
    <location>
        <begin position="514"/>
        <end position="526"/>
    </location>
</feature>
<feature type="compositionally biased region" description="Acidic residues" evidence="1">
    <location>
        <begin position="504"/>
        <end position="513"/>
    </location>
</feature>
<name>A0ABZ0IBS8_9GAMM</name>
<dbReference type="SUPFAM" id="SSF51445">
    <property type="entry name" value="(Trans)glycosidases"/>
    <property type="match status" value="1"/>
</dbReference>
<dbReference type="Proteomes" id="UP001626549">
    <property type="component" value="Chromosome"/>
</dbReference>
<evidence type="ECO:0000313" key="2">
    <source>
        <dbReference type="EMBL" id="WOJ96512.1"/>
    </source>
</evidence>
<feature type="region of interest" description="Disordered" evidence="1">
    <location>
        <begin position="485"/>
        <end position="526"/>
    </location>
</feature>
<accession>A0ABZ0IBS8</accession>
<keyword evidence="3" id="KW-1185">Reference proteome</keyword>
<protein>
    <submittedName>
        <fullName evidence="2">Uncharacterized protein</fullName>
    </submittedName>
</protein>